<name>A0A0A9XJL9_LYGHE</name>
<organism evidence="2">
    <name type="scientific">Lygus hesperus</name>
    <name type="common">Western plant bug</name>
    <dbReference type="NCBI Taxonomy" id="30085"/>
    <lineage>
        <taxon>Eukaryota</taxon>
        <taxon>Metazoa</taxon>
        <taxon>Ecdysozoa</taxon>
        <taxon>Arthropoda</taxon>
        <taxon>Hexapoda</taxon>
        <taxon>Insecta</taxon>
        <taxon>Pterygota</taxon>
        <taxon>Neoptera</taxon>
        <taxon>Paraneoptera</taxon>
        <taxon>Hemiptera</taxon>
        <taxon>Heteroptera</taxon>
        <taxon>Panheteroptera</taxon>
        <taxon>Cimicomorpha</taxon>
        <taxon>Miridae</taxon>
        <taxon>Mirini</taxon>
        <taxon>Lygus</taxon>
    </lineage>
</organism>
<evidence type="ECO:0000256" key="1">
    <source>
        <dbReference type="SAM" id="Phobius"/>
    </source>
</evidence>
<reference evidence="2" key="2">
    <citation type="submission" date="2014-07" db="EMBL/GenBank/DDBJ databases">
        <authorList>
            <person name="Hull J."/>
        </authorList>
    </citation>
    <scope>NUCLEOTIDE SEQUENCE</scope>
</reference>
<dbReference type="GO" id="GO:0008168">
    <property type="term" value="F:methyltransferase activity"/>
    <property type="evidence" value="ECO:0007669"/>
    <property type="project" value="UniProtKB-KW"/>
</dbReference>
<accession>A0A0A9XJL9</accession>
<feature type="transmembrane region" description="Helical" evidence="1">
    <location>
        <begin position="287"/>
        <end position="306"/>
    </location>
</feature>
<sequence length="348" mass="39603">MQSQKERLELHNAPVHDLYTNYSIAQGYSPRLVYSSKPSTESSPAPQRTVEHVGHEDGVSSVWNAYPNSKISAVSTTVLLELVPLFTLPTLLYLGVITFFYLYIYLYLRCVQKEKRLRLFLFFTQNRLRFTVFSVIVATVSVCIGFLAQGISPLFFATYCVALAFGLPFLEMYSFVRLSKTRTCNCPVRCVLINLSFSYTYTWYIASAFVLGSIYGTQNSMVQVSNPYDTKYIFAFSCWRWVAHFTSTADTLSLLLMYTGFNTLYPTVLTTTQICINTDSPVFVRAILLRSLVYIIQVIWYLLIYFQSQVPSGTLYLIFLAVSTAVCLFCHFSSSGLHYAVSQLTCEM</sequence>
<dbReference type="EMBL" id="GBHO01024601">
    <property type="protein sequence ID" value="JAG19003.1"/>
    <property type="molecule type" value="Transcribed_RNA"/>
</dbReference>
<evidence type="ECO:0000313" key="5">
    <source>
        <dbReference type="EMBL" id="JAG32266.1"/>
    </source>
</evidence>
<evidence type="ECO:0000313" key="2">
    <source>
        <dbReference type="EMBL" id="JAG19003.1"/>
    </source>
</evidence>
<keyword evidence="2" id="KW-0489">Methyltransferase</keyword>
<feature type="transmembrane region" description="Helical" evidence="1">
    <location>
        <begin position="313"/>
        <end position="334"/>
    </location>
</feature>
<protein>
    <submittedName>
        <fullName evidence="2">Ribosomal RNA large subunit methyltransferase E</fullName>
    </submittedName>
</protein>
<dbReference type="EMBL" id="GBHO01024595">
    <property type="protein sequence ID" value="JAG19009.1"/>
    <property type="molecule type" value="Transcribed_RNA"/>
</dbReference>
<dbReference type="AlphaFoldDB" id="A0A0A9XJL9"/>
<keyword evidence="1" id="KW-1133">Transmembrane helix</keyword>
<proteinExistence type="predicted"/>
<dbReference type="EMBL" id="GBHO01011338">
    <property type="protein sequence ID" value="JAG32266.1"/>
    <property type="molecule type" value="Transcribed_RNA"/>
</dbReference>
<dbReference type="GO" id="GO:0032259">
    <property type="term" value="P:methylation"/>
    <property type="evidence" value="ECO:0007669"/>
    <property type="project" value="UniProtKB-KW"/>
</dbReference>
<feature type="transmembrane region" description="Helical" evidence="1">
    <location>
        <begin position="191"/>
        <end position="215"/>
    </location>
</feature>
<keyword evidence="1" id="KW-0812">Transmembrane</keyword>
<reference evidence="2" key="1">
    <citation type="journal article" date="2014" name="PLoS ONE">
        <title>Transcriptome-Based Identification of ABC Transporters in the Western Tarnished Plant Bug Lygus hesperus.</title>
        <authorList>
            <person name="Hull J.J."/>
            <person name="Chaney K."/>
            <person name="Geib S.M."/>
            <person name="Fabrick J.A."/>
            <person name="Brent C.S."/>
            <person name="Walsh D."/>
            <person name="Lavine L.C."/>
        </authorList>
    </citation>
    <scope>NUCLEOTIDE SEQUENCE</scope>
</reference>
<feature type="transmembrane region" description="Helical" evidence="1">
    <location>
        <begin position="90"/>
        <end position="108"/>
    </location>
</feature>
<gene>
    <name evidence="2" type="primary">rlmE_4</name>
    <name evidence="4" type="synonym">rlmE_0</name>
    <name evidence="3" type="synonym">rlmE_1</name>
    <name evidence="5" type="synonym">rlmE_3</name>
    <name evidence="5" type="ORF">CM83_11697</name>
    <name evidence="3" type="ORF">CM83_11702</name>
    <name evidence="4" type="ORF">CM83_11707</name>
    <name evidence="2" type="ORF">CM83_11711</name>
</gene>
<keyword evidence="2" id="KW-0808">Transferase</keyword>
<evidence type="ECO:0000313" key="4">
    <source>
        <dbReference type="EMBL" id="JAG19009.1"/>
    </source>
</evidence>
<feature type="transmembrane region" description="Helical" evidence="1">
    <location>
        <begin position="154"/>
        <end position="170"/>
    </location>
</feature>
<feature type="transmembrane region" description="Helical" evidence="1">
    <location>
        <begin position="128"/>
        <end position="148"/>
    </location>
</feature>
<evidence type="ECO:0000313" key="3">
    <source>
        <dbReference type="EMBL" id="JAG19008.1"/>
    </source>
</evidence>
<keyword evidence="1" id="KW-0472">Membrane</keyword>
<dbReference type="EMBL" id="GBHO01024596">
    <property type="protein sequence ID" value="JAG19008.1"/>
    <property type="molecule type" value="Transcribed_RNA"/>
</dbReference>